<evidence type="ECO:0000256" key="6">
    <source>
        <dbReference type="ARBA" id="ARBA00023136"/>
    </source>
</evidence>
<proteinExistence type="inferred from homology"/>
<dbReference type="CDD" id="cd06225">
    <property type="entry name" value="HAMP"/>
    <property type="match status" value="1"/>
</dbReference>
<dbReference type="CDD" id="cd12913">
    <property type="entry name" value="PDC1_MCP_like"/>
    <property type="match status" value="1"/>
</dbReference>
<evidence type="ECO:0000256" key="1">
    <source>
        <dbReference type="ARBA" id="ARBA00004651"/>
    </source>
</evidence>
<dbReference type="STRING" id="1503.CLPU_2c00600"/>
<dbReference type="EMBL" id="LGSS01000002">
    <property type="protein sequence ID" value="KNF09609.1"/>
    <property type="molecule type" value="Genomic_DNA"/>
</dbReference>
<evidence type="ECO:0000313" key="14">
    <source>
        <dbReference type="Proteomes" id="UP000037267"/>
    </source>
</evidence>
<dbReference type="PROSITE" id="PS50111">
    <property type="entry name" value="CHEMOTAXIS_TRANSDUC_2"/>
    <property type="match status" value="1"/>
</dbReference>
<feature type="domain" description="Methyl-accepting transducer" evidence="11">
    <location>
        <begin position="378"/>
        <end position="635"/>
    </location>
</feature>
<keyword evidence="6 10" id="KW-0472">Membrane</keyword>
<evidence type="ECO:0000256" key="2">
    <source>
        <dbReference type="ARBA" id="ARBA00022475"/>
    </source>
</evidence>
<dbReference type="RefSeq" id="WP_050354007.1">
    <property type="nucleotide sequence ID" value="NZ_LGSS01000002.1"/>
</dbReference>
<feature type="transmembrane region" description="Helical" evidence="10">
    <location>
        <begin position="283"/>
        <end position="305"/>
    </location>
</feature>
<feature type="transmembrane region" description="Helical" evidence="10">
    <location>
        <begin position="12"/>
        <end position="33"/>
    </location>
</feature>
<keyword evidence="3" id="KW-0145">Chemotaxis</keyword>
<evidence type="ECO:0000256" key="4">
    <source>
        <dbReference type="ARBA" id="ARBA00022692"/>
    </source>
</evidence>
<keyword evidence="2" id="KW-1003">Cell membrane</keyword>
<evidence type="ECO:0000256" key="8">
    <source>
        <dbReference type="ARBA" id="ARBA00029447"/>
    </source>
</evidence>
<comment type="similarity">
    <text evidence="8">Belongs to the methyl-accepting chemotaxis (MCP) protein family.</text>
</comment>
<protein>
    <submittedName>
        <fullName evidence="13">Methyl-accepting chemotaxis protein Mcp</fullName>
    </submittedName>
</protein>
<dbReference type="PATRIC" id="fig|1503.3.peg.1557"/>
<dbReference type="PROSITE" id="PS50885">
    <property type="entry name" value="HAMP"/>
    <property type="match status" value="1"/>
</dbReference>
<dbReference type="SMART" id="SM00304">
    <property type="entry name" value="HAMP"/>
    <property type="match status" value="2"/>
</dbReference>
<dbReference type="CDD" id="cd12912">
    <property type="entry name" value="PDC2_MCP_like"/>
    <property type="match status" value="1"/>
</dbReference>
<evidence type="ECO:0000256" key="5">
    <source>
        <dbReference type="ARBA" id="ARBA00022989"/>
    </source>
</evidence>
<dbReference type="Pfam" id="PF02743">
    <property type="entry name" value="dCache_1"/>
    <property type="match status" value="1"/>
</dbReference>
<dbReference type="InterPro" id="IPR004089">
    <property type="entry name" value="MCPsignal_dom"/>
</dbReference>
<dbReference type="SUPFAM" id="SSF58104">
    <property type="entry name" value="Methyl-accepting chemotaxis protein (MCP) signaling domain"/>
    <property type="match status" value="1"/>
</dbReference>
<dbReference type="Gene3D" id="1.10.287.950">
    <property type="entry name" value="Methyl-accepting chemotaxis protein"/>
    <property type="match status" value="1"/>
</dbReference>
<comment type="subcellular location">
    <subcellularLocation>
        <location evidence="1">Cell membrane</location>
        <topology evidence="1">Multi-pass membrane protein</topology>
    </subcellularLocation>
</comment>
<dbReference type="Pfam" id="PF00015">
    <property type="entry name" value="MCPsignal"/>
    <property type="match status" value="1"/>
</dbReference>
<dbReference type="SMART" id="SM00283">
    <property type="entry name" value="MA"/>
    <property type="match status" value="1"/>
</dbReference>
<name>A0A0L0WDQ6_GOTPU</name>
<evidence type="ECO:0000256" key="7">
    <source>
        <dbReference type="ARBA" id="ARBA00023224"/>
    </source>
</evidence>
<organism evidence="13 14">
    <name type="scientific">Gottschalkia purinilytica</name>
    <name type="common">Clostridium purinilyticum</name>
    <dbReference type="NCBI Taxonomy" id="1503"/>
    <lineage>
        <taxon>Bacteria</taxon>
        <taxon>Bacillati</taxon>
        <taxon>Bacillota</taxon>
        <taxon>Tissierellia</taxon>
        <taxon>Tissierellales</taxon>
        <taxon>Gottschalkiaceae</taxon>
        <taxon>Gottschalkia</taxon>
    </lineage>
</organism>
<evidence type="ECO:0000313" key="13">
    <source>
        <dbReference type="EMBL" id="KNF09609.1"/>
    </source>
</evidence>
<dbReference type="PANTHER" id="PTHR32089:SF114">
    <property type="entry name" value="METHYL-ACCEPTING CHEMOTAXIS PROTEIN MCPB"/>
    <property type="match status" value="1"/>
</dbReference>
<dbReference type="InterPro" id="IPR003660">
    <property type="entry name" value="HAMP_dom"/>
</dbReference>
<dbReference type="Pfam" id="PF00672">
    <property type="entry name" value="HAMP"/>
    <property type="match status" value="1"/>
</dbReference>
<evidence type="ECO:0000259" key="12">
    <source>
        <dbReference type="PROSITE" id="PS50885"/>
    </source>
</evidence>
<keyword evidence="7 9" id="KW-0807">Transducer</keyword>
<dbReference type="AlphaFoldDB" id="A0A0L0WDQ6"/>
<dbReference type="GO" id="GO:0005886">
    <property type="term" value="C:plasma membrane"/>
    <property type="evidence" value="ECO:0007669"/>
    <property type="project" value="UniProtKB-SubCell"/>
</dbReference>
<evidence type="ECO:0000256" key="3">
    <source>
        <dbReference type="ARBA" id="ARBA00022500"/>
    </source>
</evidence>
<dbReference type="InterPro" id="IPR033479">
    <property type="entry name" value="dCache_1"/>
</dbReference>
<dbReference type="Gene3D" id="6.10.340.10">
    <property type="match status" value="1"/>
</dbReference>
<comment type="caution">
    <text evidence="13">The sequence shown here is derived from an EMBL/GenBank/DDBJ whole genome shotgun (WGS) entry which is preliminary data.</text>
</comment>
<keyword evidence="5 10" id="KW-1133">Transmembrane helix</keyword>
<dbReference type="SUPFAM" id="SSF103190">
    <property type="entry name" value="Sensory domain-like"/>
    <property type="match status" value="1"/>
</dbReference>
<dbReference type="GO" id="GO:0006935">
    <property type="term" value="P:chemotaxis"/>
    <property type="evidence" value="ECO:0007669"/>
    <property type="project" value="UniProtKB-KW"/>
</dbReference>
<dbReference type="Gene3D" id="3.30.450.20">
    <property type="entry name" value="PAS domain"/>
    <property type="match status" value="2"/>
</dbReference>
<accession>A0A0L0WDQ6</accession>
<dbReference type="PANTHER" id="PTHR32089">
    <property type="entry name" value="METHYL-ACCEPTING CHEMOTAXIS PROTEIN MCPB"/>
    <property type="match status" value="1"/>
</dbReference>
<keyword evidence="14" id="KW-1185">Reference proteome</keyword>
<evidence type="ECO:0000259" key="11">
    <source>
        <dbReference type="PROSITE" id="PS50111"/>
    </source>
</evidence>
<dbReference type="Proteomes" id="UP000037267">
    <property type="component" value="Unassembled WGS sequence"/>
</dbReference>
<gene>
    <name evidence="13" type="primary">mcp3</name>
    <name evidence="13" type="ORF">CLPU_2c00600</name>
</gene>
<keyword evidence="4 10" id="KW-0812">Transmembrane</keyword>
<evidence type="ECO:0000256" key="10">
    <source>
        <dbReference type="SAM" id="Phobius"/>
    </source>
</evidence>
<dbReference type="OrthoDB" id="13222at2"/>
<dbReference type="CDD" id="cd11386">
    <property type="entry name" value="MCP_signal"/>
    <property type="match status" value="1"/>
</dbReference>
<evidence type="ECO:0000256" key="9">
    <source>
        <dbReference type="PROSITE-ProRule" id="PRU00284"/>
    </source>
</evidence>
<dbReference type="InterPro" id="IPR029151">
    <property type="entry name" value="Sensor-like_sf"/>
</dbReference>
<reference evidence="14" key="1">
    <citation type="submission" date="2015-07" db="EMBL/GenBank/DDBJ databases">
        <title>Draft genome sequence of the purine-degrading Gottschalkia purinilyticum DSM 1384 (formerly Clostridium purinilyticum).</title>
        <authorList>
            <person name="Poehlein A."/>
            <person name="Schiel-Bengelsdorf B."/>
            <person name="Bengelsdorf F.R."/>
            <person name="Daniel R."/>
            <person name="Duerre P."/>
        </authorList>
    </citation>
    <scope>NUCLEOTIDE SEQUENCE [LARGE SCALE GENOMIC DNA]</scope>
    <source>
        <strain evidence="14">DSM 1384</strain>
    </source>
</reference>
<feature type="domain" description="HAMP" evidence="12">
    <location>
        <begin position="307"/>
        <end position="359"/>
    </location>
</feature>
<sequence length="664" mass="74274">MKGISLNIKNKIILMMTILIIIPLLILGIGSYVRSSRIIEEEHKFMAQTVGNEVHRYVENYMESMEKNLIIMSQISGVEKILEDSSSVEWLLQNFESFRKNYKDITSVFVGTKDKQMRFIPEAEIPKDFDLTQREWYKKAVKEKKLIWTDPYIDAATKQTVVTAALPIYNNGDFVGVMGLDISLKSFSDTIGNIKIGKKGHAAVYDEKGTILAHQNKSIVGEVTNIKEISNAIKSNKSYVEYNVDENEVESHKIGMIKKIEKLNWKVMSIIDVSEGRIKSYDILRSTLVIGILTAIIGVIVAYIFGRKLTKPLHKLVDNMRKVESGHLDINIEIDSKDEIGKLSYSFNEMVKNLKNLVTNIKMISNEVTDSAEILAATSQENNASSIEIARAVEEIARGATEQAQDTEKGVQTVTELSCKINELNESLHLILKTTKDVIDTSLASKDVVDELKIKTEQNNESTNKIKENITNLDNRIKSIGDILETIDSISEQTNLLALNASIEAARAGENGRGFAVVAEEIRKLAYNSKESSDEIKEIILNVQNESRHTVDTMEEVKEVTAKQTESVFEVDKAFSMINKLINQVTEEINIMNDSFNEMHDHGEAVMSSIESISAVSEETAASSQEVTASVEEQSALVEEVSDAASRLNDLANKLDDNINTFKL</sequence>
<dbReference type="GO" id="GO:0007165">
    <property type="term" value="P:signal transduction"/>
    <property type="evidence" value="ECO:0007669"/>
    <property type="project" value="UniProtKB-KW"/>
</dbReference>